<accession>A0A4Y9XXU4</accession>
<proteinExistence type="predicted"/>
<dbReference type="Proteomes" id="UP000298390">
    <property type="component" value="Unassembled WGS sequence"/>
</dbReference>
<evidence type="ECO:0000313" key="1">
    <source>
        <dbReference type="EMBL" id="TFY53399.1"/>
    </source>
</evidence>
<dbReference type="AlphaFoldDB" id="A0A4Y9XXU4"/>
<gene>
    <name evidence="1" type="ORF">EVJ58_g9474</name>
</gene>
<organism evidence="1 2">
    <name type="scientific">Rhodofomes roseus</name>
    <dbReference type="NCBI Taxonomy" id="34475"/>
    <lineage>
        <taxon>Eukaryota</taxon>
        <taxon>Fungi</taxon>
        <taxon>Dikarya</taxon>
        <taxon>Basidiomycota</taxon>
        <taxon>Agaricomycotina</taxon>
        <taxon>Agaricomycetes</taxon>
        <taxon>Polyporales</taxon>
        <taxon>Rhodofomes</taxon>
    </lineage>
</organism>
<reference evidence="1 2" key="1">
    <citation type="submission" date="2019-01" db="EMBL/GenBank/DDBJ databases">
        <title>Genome sequencing of the rare red list fungi Fomitopsis rosea.</title>
        <authorList>
            <person name="Buettner E."/>
            <person name="Kellner H."/>
        </authorList>
    </citation>
    <scope>NUCLEOTIDE SEQUENCE [LARGE SCALE GENOMIC DNA]</scope>
    <source>
        <strain evidence="1 2">DSM 105464</strain>
    </source>
</reference>
<name>A0A4Y9XXU4_9APHY</name>
<comment type="caution">
    <text evidence="1">The sequence shown here is derived from an EMBL/GenBank/DDBJ whole genome shotgun (WGS) entry which is preliminary data.</text>
</comment>
<dbReference type="STRING" id="34475.A0A4Y9XXU4"/>
<dbReference type="EMBL" id="SEKV01000828">
    <property type="protein sequence ID" value="TFY53399.1"/>
    <property type="molecule type" value="Genomic_DNA"/>
</dbReference>
<sequence length="89" mass="9783">MPESMIFAVKTGDKDDFDECASFFSDNYGIWGPHVPFAKPGNWVRMGAAKLKNQLIPDDPVNTVLATCRVGGKLVGHVFSTTWKYTTGT</sequence>
<evidence type="ECO:0000313" key="2">
    <source>
        <dbReference type="Proteomes" id="UP000298390"/>
    </source>
</evidence>
<protein>
    <submittedName>
        <fullName evidence="1">Uncharacterized protein</fullName>
    </submittedName>
</protein>